<evidence type="ECO:0000313" key="2">
    <source>
        <dbReference type="Proteomes" id="UP000234328"/>
    </source>
</evidence>
<evidence type="ECO:0000313" key="1">
    <source>
        <dbReference type="EMBL" id="PLC54058.1"/>
    </source>
</evidence>
<gene>
    <name evidence="1" type="ORF">CR155_11105</name>
</gene>
<dbReference type="AlphaFoldDB" id="A0A2N4UGB1"/>
<dbReference type="OrthoDB" id="6537357at2"/>
<dbReference type="SUPFAM" id="SSF54909">
    <property type="entry name" value="Dimeric alpha+beta barrel"/>
    <property type="match status" value="1"/>
</dbReference>
<reference evidence="1 2" key="1">
    <citation type="submission" date="2017-10" db="EMBL/GenBank/DDBJ databases">
        <title>Two draft genome sequences of Pusillimonas sp. strains isolated from a nitrate- and radionuclide-contaminated groundwater in Russia.</title>
        <authorList>
            <person name="Grouzdev D.S."/>
            <person name="Tourova T.P."/>
            <person name="Goeva M.A."/>
            <person name="Babich T.L."/>
            <person name="Sokolova D.S."/>
            <person name="Abdullin R."/>
            <person name="Poltaraus A.B."/>
            <person name="Toshchakov S.V."/>
            <person name="Nazina T.N."/>
        </authorList>
    </citation>
    <scope>NUCLEOTIDE SEQUENCE [LARGE SCALE GENOMIC DNA]</scope>
    <source>
        <strain evidence="1 2">JR1/69-2-13</strain>
    </source>
</reference>
<keyword evidence="2" id="KW-1185">Reference proteome</keyword>
<organism evidence="1 2">
    <name type="scientific">Pollutimonas nitritireducens</name>
    <dbReference type="NCBI Taxonomy" id="2045209"/>
    <lineage>
        <taxon>Bacteria</taxon>
        <taxon>Pseudomonadati</taxon>
        <taxon>Pseudomonadota</taxon>
        <taxon>Betaproteobacteria</taxon>
        <taxon>Burkholderiales</taxon>
        <taxon>Alcaligenaceae</taxon>
        <taxon>Pollutimonas</taxon>
    </lineage>
</organism>
<dbReference type="InterPro" id="IPR011008">
    <property type="entry name" value="Dimeric_a/b-barrel"/>
</dbReference>
<accession>A0A2N4UGB1</accession>
<comment type="caution">
    <text evidence="1">The sequence shown here is derived from an EMBL/GenBank/DDBJ whole genome shotgun (WGS) entry which is preliminary data.</text>
</comment>
<sequence length="206" mass="23427">MVTMAPPPDMDEEFNDWYDTEHVPERTAVDGFETAQRYVCLAGFPRYMAAYDLTSPLVLAGQQYQNISGEKYSPWTKRILRKVRGLWRISGTQVYPGEAPVMQAPRLLLLHYGGLRETRVDELVSQLRATYDNHGQVWQLRLIRNEPSVNELSDYVAIVEGGEGLAAIRGPALEGEFGRHVGVVNEYARYWANRSDHALSKVVDER</sequence>
<name>A0A2N4UGB1_9BURK</name>
<dbReference type="Proteomes" id="UP000234328">
    <property type="component" value="Unassembled WGS sequence"/>
</dbReference>
<protein>
    <submittedName>
        <fullName evidence="1">Uncharacterized protein</fullName>
    </submittedName>
</protein>
<proteinExistence type="predicted"/>
<dbReference type="EMBL" id="PDNV01000006">
    <property type="protein sequence ID" value="PLC54058.1"/>
    <property type="molecule type" value="Genomic_DNA"/>
</dbReference>